<keyword evidence="1 6" id="KW-0489">Methyltransferase</keyword>
<proteinExistence type="inferred from homology"/>
<protein>
    <recommendedName>
        <fullName evidence="3">Methyltransferase</fullName>
        <ecNumber evidence="3">2.1.1.-</ecNumber>
    </recommendedName>
</protein>
<dbReference type="InterPro" id="IPR001091">
    <property type="entry name" value="RM_Methyltransferase"/>
</dbReference>
<dbReference type="GO" id="GO:0032259">
    <property type="term" value="P:methylation"/>
    <property type="evidence" value="ECO:0007669"/>
    <property type="project" value="UniProtKB-KW"/>
</dbReference>
<comment type="caution">
    <text evidence="6">The sequence shown here is derived from an EMBL/GenBank/DDBJ whole genome shotgun (WGS) entry which is preliminary data.</text>
</comment>
<name>A0A372FQT0_9ACTN</name>
<dbReference type="InterPro" id="IPR029063">
    <property type="entry name" value="SAM-dependent_MTases_sf"/>
</dbReference>
<evidence type="ECO:0000313" key="7">
    <source>
        <dbReference type="Proteomes" id="UP000262621"/>
    </source>
</evidence>
<dbReference type="Pfam" id="PF01555">
    <property type="entry name" value="N6_N4_Mtase"/>
    <property type="match status" value="1"/>
</dbReference>
<dbReference type="GO" id="GO:0008170">
    <property type="term" value="F:N-methyltransferase activity"/>
    <property type="evidence" value="ECO:0007669"/>
    <property type="project" value="InterPro"/>
</dbReference>
<feature type="region of interest" description="Disordered" evidence="4">
    <location>
        <begin position="1"/>
        <end position="24"/>
    </location>
</feature>
<keyword evidence="2 6" id="KW-0808">Transferase</keyword>
<dbReference type="SUPFAM" id="SSF53335">
    <property type="entry name" value="S-adenosyl-L-methionine-dependent methyltransferases"/>
    <property type="match status" value="1"/>
</dbReference>
<reference evidence="6 7" key="1">
    <citation type="submission" date="2018-08" db="EMBL/GenBank/DDBJ databases">
        <title>Verrucosispora craniellae sp. nov., isolated from a marine sponge in the South China Sea.</title>
        <authorList>
            <person name="Li L."/>
            <person name="Lin H.W."/>
        </authorList>
    </citation>
    <scope>NUCLEOTIDE SEQUENCE [LARGE SCALE GENOMIC DNA]</scope>
    <source>
        <strain evidence="6 7">LHW63014</strain>
    </source>
</reference>
<dbReference type="RefSeq" id="WP_117231268.1">
    <property type="nucleotide sequence ID" value="NZ_CP061725.1"/>
</dbReference>
<comment type="similarity">
    <text evidence="3">Belongs to the N(4)/N(6)-methyltransferase family.</text>
</comment>
<evidence type="ECO:0000256" key="1">
    <source>
        <dbReference type="ARBA" id="ARBA00022603"/>
    </source>
</evidence>
<dbReference type="GO" id="GO:0003677">
    <property type="term" value="F:DNA binding"/>
    <property type="evidence" value="ECO:0007669"/>
    <property type="project" value="InterPro"/>
</dbReference>
<evidence type="ECO:0000256" key="4">
    <source>
        <dbReference type="SAM" id="MobiDB-lite"/>
    </source>
</evidence>
<dbReference type="EC" id="2.1.1.-" evidence="3"/>
<evidence type="ECO:0000256" key="3">
    <source>
        <dbReference type="RuleBase" id="RU362026"/>
    </source>
</evidence>
<dbReference type="AlphaFoldDB" id="A0A372FQT0"/>
<sequence>MSEPRPPSHTAGPHDFEPPHSGVSSDLAARLAEGYLGAVWLTGQHPSRDLRRGRYTPESLTHPGKMLPTIPRYAIRTYTHPGDVVLDPMAGIGTTVIEAMHLGRHGVGVEYKAEWVAKAADNIRHTLHAGAPGRGEIYRGDSTALPALLPASLHGQVSLVITSPPYGPSTHGHVRTPGPRRGKVRKLHHKYGGGDNLAYRSHGQLADRFTAILAGCRTMLRPGGHVVVTARPYRRHGELIDIPGMVAASGINAGLQLVEECIALICGVHEGVIIPRASFFQQKNTRDAIAEGDPQWLLQHEDVVVLRRPTGQGKIPDGR</sequence>
<evidence type="ECO:0000259" key="5">
    <source>
        <dbReference type="Pfam" id="PF01555"/>
    </source>
</evidence>
<dbReference type="PRINTS" id="PR00508">
    <property type="entry name" value="S21N4MTFRASE"/>
</dbReference>
<organism evidence="6 7">
    <name type="scientific">Micromonospora craniellae</name>
    <dbReference type="NCBI Taxonomy" id="2294034"/>
    <lineage>
        <taxon>Bacteria</taxon>
        <taxon>Bacillati</taxon>
        <taxon>Actinomycetota</taxon>
        <taxon>Actinomycetes</taxon>
        <taxon>Micromonosporales</taxon>
        <taxon>Micromonosporaceae</taxon>
        <taxon>Micromonospora</taxon>
    </lineage>
</organism>
<dbReference type="Gene3D" id="3.40.50.150">
    <property type="entry name" value="Vaccinia Virus protein VP39"/>
    <property type="match status" value="2"/>
</dbReference>
<evidence type="ECO:0000313" key="6">
    <source>
        <dbReference type="EMBL" id="RFS40980.1"/>
    </source>
</evidence>
<dbReference type="OrthoDB" id="9773060at2"/>
<dbReference type="Proteomes" id="UP000262621">
    <property type="component" value="Unassembled WGS sequence"/>
</dbReference>
<evidence type="ECO:0000256" key="2">
    <source>
        <dbReference type="ARBA" id="ARBA00022679"/>
    </source>
</evidence>
<keyword evidence="7" id="KW-1185">Reference proteome</keyword>
<gene>
    <name evidence="6" type="ORF">D0Q02_29925</name>
</gene>
<dbReference type="EMBL" id="QVFU01000091">
    <property type="protein sequence ID" value="RFS40980.1"/>
    <property type="molecule type" value="Genomic_DNA"/>
</dbReference>
<feature type="domain" description="DNA methylase N-4/N-6" evidence="5">
    <location>
        <begin position="36"/>
        <end position="118"/>
    </location>
</feature>
<dbReference type="InterPro" id="IPR002941">
    <property type="entry name" value="DNA_methylase_N4/N6"/>
</dbReference>
<accession>A0A372FQT0</accession>